<accession>A0ABV5QVL2</accession>
<dbReference type="RefSeq" id="WP_345484686.1">
    <property type="nucleotide sequence ID" value="NZ_BAAAWU010000001.1"/>
</dbReference>
<evidence type="ECO:0000313" key="3">
    <source>
        <dbReference type="Proteomes" id="UP001589716"/>
    </source>
</evidence>
<dbReference type="EMBL" id="JBHMCT010000013">
    <property type="protein sequence ID" value="MFB9556868.1"/>
    <property type="molecule type" value="Genomic_DNA"/>
</dbReference>
<reference evidence="2 3" key="1">
    <citation type="submission" date="2024-09" db="EMBL/GenBank/DDBJ databases">
        <authorList>
            <person name="Sun Q."/>
            <person name="Mori K."/>
        </authorList>
    </citation>
    <scope>NUCLEOTIDE SEQUENCE [LARGE SCALE GENOMIC DNA]</scope>
    <source>
        <strain evidence="2 3">JCM 4414</strain>
    </source>
</reference>
<evidence type="ECO:0000313" key="2">
    <source>
        <dbReference type="EMBL" id="MFB9556868.1"/>
    </source>
</evidence>
<sequence>MATRLPGTWTSEYHRHASYSEQFPVAERLWDTGHVDWAVSEHVLGHHAVLTGSAGEELYVIDRPLRRGQFLVAALEPPGFQPHHFRGVPEPNGIAVSADPVRAAASISCRLLPRHARAVEAVRARARRRPDPPAHRQTAPETAKAVTLTRYSDGVLGTPYASVPDEARDTLYVSGFQYVPDQGAFLLPAGYGPVATAVRIQVLAARLAQTGIGLNLRHAPTRSRAAAAVTAASAPAAQANHAPAGTAVPSTAGGGPRPAHRSR</sequence>
<comment type="caution">
    <text evidence="2">The sequence shown here is derived from an EMBL/GenBank/DDBJ whole genome shotgun (WGS) entry which is preliminary data.</text>
</comment>
<feature type="compositionally biased region" description="Low complexity" evidence="1">
    <location>
        <begin position="237"/>
        <end position="247"/>
    </location>
</feature>
<feature type="region of interest" description="Disordered" evidence="1">
    <location>
        <begin position="123"/>
        <end position="143"/>
    </location>
</feature>
<dbReference type="Proteomes" id="UP001589716">
    <property type="component" value="Unassembled WGS sequence"/>
</dbReference>
<protein>
    <submittedName>
        <fullName evidence="2">Uncharacterized protein</fullName>
    </submittedName>
</protein>
<evidence type="ECO:0000256" key="1">
    <source>
        <dbReference type="SAM" id="MobiDB-lite"/>
    </source>
</evidence>
<proteinExistence type="predicted"/>
<feature type="compositionally biased region" description="Basic and acidic residues" evidence="1">
    <location>
        <begin position="123"/>
        <end position="134"/>
    </location>
</feature>
<feature type="region of interest" description="Disordered" evidence="1">
    <location>
        <begin position="237"/>
        <end position="263"/>
    </location>
</feature>
<gene>
    <name evidence="2" type="ORF">ACFFTP_22080</name>
</gene>
<keyword evidence="3" id="KW-1185">Reference proteome</keyword>
<organism evidence="2 3">
    <name type="scientific">Streptomyces roseoviridis</name>
    <dbReference type="NCBI Taxonomy" id="67361"/>
    <lineage>
        <taxon>Bacteria</taxon>
        <taxon>Bacillati</taxon>
        <taxon>Actinomycetota</taxon>
        <taxon>Actinomycetes</taxon>
        <taxon>Kitasatosporales</taxon>
        <taxon>Streptomycetaceae</taxon>
        <taxon>Streptomyces</taxon>
    </lineage>
</organism>
<name>A0ABV5QVL2_9ACTN</name>